<dbReference type="Proteomes" id="UP000308953">
    <property type="component" value="Unassembled WGS sequence"/>
</dbReference>
<comment type="caution">
    <text evidence="2">The sequence shown here is derived from an EMBL/GenBank/DDBJ whole genome shotgun (WGS) entry which is preliminary data.</text>
</comment>
<accession>A0A4S9F9T5</accession>
<feature type="compositionally biased region" description="Pro residues" evidence="1">
    <location>
        <begin position="92"/>
        <end position="101"/>
    </location>
</feature>
<name>A0A4S9F9T5_AURPU</name>
<proteinExistence type="predicted"/>
<evidence type="ECO:0000256" key="1">
    <source>
        <dbReference type="SAM" id="MobiDB-lite"/>
    </source>
</evidence>
<reference evidence="2 3" key="1">
    <citation type="submission" date="2018-10" db="EMBL/GenBank/DDBJ databases">
        <title>Fifty Aureobasidium pullulans genomes reveal a recombining polyextremotolerant generalist.</title>
        <authorList>
            <person name="Gostincar C."/>
            <person name="Turk M."/>
            <person name="Zajc J."/>
            <person name="Gunde-Cimerman N."/>
        </authorList>
    </citation>
    <scope>NUCLEOTIDE SEQUENCE [LARGE SCALE GENOMIC DNA]</scope>
    <source>
        <strain evidence="2 3">EXF-9785</strain>
    </source>
</reference>
<organism evidence="2 3">
    <name type="scientific">Aureobasidium pullulans</name>
    <name type="common">Black yeast</name>
    <name type="synonym">Pullularia pullulans</name>
    <dbReference type="NCBI Taxonomy" id="5580"/>
    <lineage>
        <taxon>Eukaryota</taxon>
        <taxon>Fungi</taxon>
        <taxon>Dikarya</taxon>
        <taxon>Ascomycota</taxon>
        <taxon>Pezizomycotina</taxon>
        <taxon>Dothideomycetes</taxon>
        <taxon>Dothideomycetidae</taxon>
        <taxon>Dothideales</taxon>
        <taxon>Saccotheciaceae</taxon>
        <taxon>Aureobasidium</taxon>
    </lineage>
</organism>
<gene>
    <name evidence="2" type="ORF">D6D10_01568</name>
</gene>
<feature type="compositionally biased region" description="Low complexity" evidence="1">
    <location>
        <begin position="192"/>
        <end position="201"/>
    </location>
</feature>
<feature type="region of interest" description="Disordered" evidence="1">
    <location>
        <begin position="23"/>
        <end position="234"/>
    </location>
</feature>
<evidence type="ECO:0000313" key="2">
    <source>
        <dbReference type="EMBL" id="THX42934.1"/>
    </source>
</evidence>
<evidence type="ECO:0000313" key="3">
    <source>
        <dbReference type="Proteomes" id="UP000308953"/>
    </source>
</evidence>
<feature type="compositionally biased region" description="Pro residues" evidence="1">
    <location>
        <begin position="116"/>
        <end position="127"/>
    </location>
</feature>
<feature type="compositionally biased region" description="Polar residues" evidence="1">
    <location>
        <begin position="172"/>
        <end position="185"/>
    </location>
</feature>
<protein>
    <submittedName>
        <fullName evidence="2">Uncharacterized protein</fullName>
    </submittedName>
</protein>
<dbReference type="AlphaFoldDB" id="A0A4S9F9T5"/>
<feature type="compositionally biased region" description="Low complexity" evidence="1">
    <location>
        <begin position="38"/>
        <end position="74"/>
    </location>
</feature>
<sequence>MPNQQSNIMPPIPIYADAPISAAKADGITPQTAPPPTRTTEVPATTTSTASTNSYPAAQPGASAGPAPTGSVSRPQPPPPSRTVPTSIQTDGPPPPQPGAVPTPSLTHTNGYNPNSPAPPRAQPMPQMPSQLNIPPPMTSNLAPHSTVAASPTSPTRRPVTLPMGPVHSRPASISTHPPGYQQNPYAAEMTSAQRASLEAAEAAERGRRSGRNSISEWIAGEDDGFGSPSTGSAKAWDAVKGFATQAGTWAGKANEFASKKLG</sequence>
<feature type="compositionally biased region" description="Polar residues" evidence="1">
    <location>
        <begin position="139"/>
        <end position="156"/>
    </location>
</feature>
<dbReference type="EMBL" id="QZAV01000016">
    <property type="protein sequence ID" value="THX42934.1"/>
    <property type="molecule type" value="Genomic_DNA"/>
</dbReference>